<evidence type="ECO:0000313" key="6">
    <source>
        <dbReference type="EMBL" id="MFF3568468.1"/>
    </source>
</evidence>
<dbReference type="InterPro" id="IPR050109">
    <property type="entry name" value="HTH-type_TetR-like_transc_reg"/>
</dbReference>
<dbReference type="SUPFAM" id="SSF48498">
    <property type="entry name" value="Tetracyclin repressor-like, C-terminal domain"/>
    <property type="match status" value="1"/>
</dbReference>
<dbReference type="SUPFAM" id="SSF46689">
    <property type="entry name" value="Homeodomain-like"/>
    <property type="match status" value="1"/>
</dbReference>
<dbReference type="InterPro" id="IPR025996">
    <property type="entry name" value="MT1864/Rv1816-like_C"/>
</dbReference>
<dbReference type="PROSITE" id="PS50977">
    <property type="entry name" value="HTH_TETR_2"/>
    <property type="match status" value="1"/>
</dbReference>
<dbReference type="Proteomes" id="UP001601992">
    <property type="component" value="Unassembled WGS sequence"/>
</dbReference>
<feature type="DNA-binding region" description="H-T-H motif" evidence="4">
    <location>
        <begin position="32"/>
        <end position="51"/>
    </location>
</feature>
<name>A0ABW6RWS2_9NOCA</name>
<evidence type="ECO:0000259" key="5">
    <source>
        <dbReference type="PROSITE" id="PS50977"/>
    </source>
</evidence>
<proteinExistence type="predicted"/>
<evidence type="ECO:0000256" key="1">
    <source>
        <dbReference type="ARBA" id="ARBA00023015"/>
    </source>
</evidence>
<dbReference type="InterPro" id="IPR009057">
    <property type="entry name" value="Homeodomain-like_sf"/>
</dbReference>
<evidence type="ECO:0000256" key="3">
    <source>
        <dbReference type="ARBA" id="ARBA00023163"/>
    </source>
</evidence>
<protein>
    <submittedName>
        <fullName evidence="6">TetR/AcrR family transcriptional regulator</fullName>
    </submittedName>
</protein>
<dbReference type="RefSeq" id="WP_040829368.1">
    <property type="nucleotide sequence ID" value="NZ_JBIAQY010000003.1"/>
</dbReference>
<dbReference type="PANTHER" id="PTHR30055">
    <property type="entry name" value="HTH-TYPE TRANSCRIPTIONAL REGULATOR RUTR"/>
    <property type="match status" value="1"/>
</dbReference>
<keyword evidence="2 4" id="KW-0238">DNA-binding</keyword>
<feature type="domain" description="HTH tetR-type" evidence="5">
    <location>
        <begin position="9"/>
        <end position="69"/>
    </location>
</feature>
<dbReference type="PRINTS" id="PR00455">
    <property type="entry name" value="HTHTETR"/>
</dbReference>
<keyword evidence="7" id="KW-1185">Reference proteome</keyword>
<sequence>MVTRTESAAATRRALLDAAAELLDSGGPDAVTLRAVGARAGLTRGAPYRHFPDKDSLLTTVATEALDRLADQVRTVCADPEASTADRLRRALAELVTLGRRQPHLYRLMFESPLGDPATVHAATLAGERAEAEFFTRIEDLVGHRRAPHFAALLLAGVHGITAMESSGHLSKDKWQVTADELVATLVSMIAREASSQGAG</sequence>
<dbReference type="InterPro" id="IPR001647">
    <property type="entry name" value="HTH_TetR"/>
</dbReference>
<dbReference type="Gene3D" id="1.10.357.10">
    <property type="entry name" value="Tetracycline Repressor, domain 2"/>
    <property type="match status" value="1"/>
</dbReference>
<evidence type="ECO:0000256" key="2">
    <source>
        <dbReference type="ARBA" id="ARBA00023125"/>
    </source>
</evidence>
<dbReference type="Pfam" id="PF00440">
    <property type="entry name" value="TetR_N"/>
    <property type="match status" value="1"/>
</dbReference>
<dbReference type="InterPro" id="IPR036271">
    <property type="entry name" value="Tet_transcr_reg_TetR-rel_C_sf"/>
</dbReference>
<dbReference type="Pfam" id="PF13305">
    <property type="entry name" value="TetR_C_33"/>
    <property type="match status" value="1"/>
</dbReference>
<reference evidence="6 7" key="1">
    <citation type="submission" date="2024-10" db="EMBL/GenBank/DDBJ databases">
        <title>The Natural Products Discovery Center: Release of the First 8490 Sequenced Strains for Exploring Actinobacteria Biosynthetic Diversity.</title>
        <authorList>
            <person name="Kalkreuter E."/>
            <person name="Kautsar S.A."/>
            <person name="Yang D."/>
            <person name="Bader C.D."/>
            <person name="Teijaro C.N."/>
            <person name="Fluegel L."/>
            <person name="Davis C.M."/>
            <person name="Simpson J.R."/>
            <person name="Lauterbach L."/>
            <person name="Steele A.D."/>
            <person name="Gui C."/>
            <person name="Meng S."/>
            <person name="Li G."/>
            <person name="Viehrig K."/>
            <person name="Ye F."/>
            <person name="Su P."/>
            <person name="Kiefer A.F."/>
            <person name="Nichols A."/>
            <person name="Cepeda A.J."/>
            <person name="Yan W."/>
            <person name="Fan B."/>
            <person name="Jiang Y."/>
            <person name="Adhikari A."/>
            <person name="Zheng C.-J."/>
            <person name="Schuster L."/>
            <person name="Cowan T.M."/>
            <person name="Smanski M.J."/>
            <person name="Chevrette M.G."/>
            <person name="De Carvalho L.P.S."/>
            <person name="Shen B."/>
        </authorList>
    </citation>
    <scope>NUCLEOTIDE SEQUENCE [LARGE SCALE GENOMIC DNA]</scope>
    <source>
        <strain evidence="6 7">NPDC002593</strain>
    </source>
</reference>
<gene>
    <name evidence="6" type="ORF">ACFYXQ_11915</name>
</gene>
<keyword evidence="3" id="KW-0804">Transcription</keyword>
<accession>A0ABW6RWS2</accession>
<evidence type="ECO:0000256" key="4">
    <source>
        <dbReference type="PROSITE-ProRule" id="PRU00335"/>
    </source>
</evidence>
<evidence type="ECO:0000313" key="7">
    <source>
        <dbReference type="Proteomes" id="UP001601992"/>
    </source>
</evidence>
<keyword evidence="1" id="KW-0805">Transcription regulation</keyword>
<dbReference type="EMBL" id="JBIAQY010000003">
    <property type="protein sequence ID" value="MFF3568468.1"/>
    <property type="molecule type" value="Genomic_DNA"/>
</dbReference>
<organism evidence="6 7">
    <name type="scientific">Nocardia jiangxiensis</name>
    <dbReference type="NCBI Taxonomy" id="282685"/>
    <lineage>
        <taxon>Bacteria</taxon>
        <taxon>Bacillati</taxon>
        <taxon>Actinomycetota</taxon>
        <taxon>Actinomycetes</taxon>
        <taxon>Mycobacteriales</taxon>
        <taxon>Nocardiaceae</taxon>
        <taxon>Nocardia</taxon>
    </lineage>
</organism>
<comment type="caution">
    <text evidence="6">The sequence shown here is derived from an EMBL/GenBank/DDBJ whole genome shotgun (WGS) entry which is preliminary data.</text>
</comment>
<dbReference type="PANTHER" id="PTHR30055:SF220">
    <property type="entry name" value="TETR-FAMILY REGULATORY PROTEIN"/>
    <property type="match status" value="1"/>
</dbReference>